<name>A0A4P7XHR0_9ALTE</name>
<dbReference type="OrthoDB" id="9799383at2"/>
<keyword evidence="2" id="KW-1185">Reference proteome</keyword>
<dbReference type="AlphaFoldDB" id="A0A4P7XHR0"/>
<dbReference type="EMBL" id="CP031093">
    <property type="protein sequence ID" value="QCF26004.1"/>
    <property type="molecule type" value="Genomic_DNA"/>
</dbReference>
<protein>
    <recommendedName>
        <fullName evidence="3">DUF2892 domain-containing protein</fullName>
    </recommendedName>
</protein>
<evidence type="ECO:0000313" key="1">
    <source>
        <dbReference type="EMBL" id="QCF26004.1"/>
    </source>
</evidence>
<evidence type="ECO:0008006" key="3">
    <source>
        <dbReference type="Google" id="ProtNLM"/>
    </source>
</evidence>
<dbReference type="RefSeq" id="WP_136548725.1">
    <property type="nucleotide sequence ID" value="NZ_CP031093.1"/>
</dbReference>
<proteinExistence type="predicted"/>
<sequence length="130" mass="14883">MRLPSTAHRVTLNTSDLSNQRINEQTTRSLSYFQNYPEEIPARLYELDAEWDIERMLEANASVLSLVGLGLGLTVNRRFLTLPVIVSTFLLQHAVQGWCPPLPVMRRLGFRTQTEIEAERYGLLSIQHNS</sequence>
<dbReference type="KEGG" id="hmi:soil367_08755"/>
<organism evidence="1 2">
    <name type="scientific">Hydrocarboniclastica marina</name>
    <dbReference type="NCBI Taxonomy" id="2259620"/>
    <lineage>
        <taxon>Bacteria</taxon>
        <taxon>Pseudomonadati</taxon>
        <taxon>Pseudomonadota</taxon>
        <taxon>Gammaproteobacteria</taxon>
        <taxon>Alteromonadales</taxon>
        <taxon>Alteromonadaceae</taxon>
        <taxon>Hydrocarboniclastica</taxon>
    </lineage>
</organism>
<dbReference type="Proteomes" id="UP000298049">
    <property type="component" value="Chromosome"/>
</dbReference>
<gene>
    <name evidence="1" type="ORF">soil367_08755</name>
</gene>
<dbReference type="Gene3D" id="6.10.140.1340">
    <property type="match status" value="1"/>
</dbReference>
<accession>A0A4P7XHR0</accession>
<reference evidence="1 2" key="1">
    <citation type="submission" date="2018-07" db="EMBL/GenBank/DDBJ databases">
        <title>Marsedoiliclastica nanhaica gen. nov. sp. nov., a novel marine hydrocarbonoclastic bacterium isolated from an in-situ enriched hydrocarbon-degrading consortium in deep-sea sediment.</title>
        <authorList>
            <person name="Dong C."/>
            <person name="Ma T."/>
            <person name="Liu R."/>
            <person name="Shao Z."/>
        </authorList>
    </citation>
    <scope>NUCLEOTIDE SEQUENCE [LARGE SCALE GENOMIC DNA]</scope>
    <source>
        <strain evidence="2">soil36-7</strain>
    </source>
</reference>
<evidence type="ECO:0000313" key="2">
    <source>
        <dbReference type="Proteomes" id="UP000298049"/>
    </source>
</evidence>